<dbReference type="InterPro" id="IPR011009">
    <property type="entry name" value="Kinase-like_dom_sf"/>
</dbReference>
<organism evidence="3 4">
    <name type="scientific">Streptomyces litchfieldiae</name>
    <dbReference type="NCBI Taxonomy" id="3075543"/>
    <lineage>
        <taxon>Bacteria</taxon>
        <taxon>Bacillati</taxon>
        <taxon>Actinomycetota</taxon>
        <taxon>Actinomycetes</taxon>
        <taxon>Kitasatosporales</taxon>
        <taxon>Streptomycetaceae</taxon>
        <taxon>Streptomyces</taxon>
    </lineage>
</organism>
<feature type="compositionally biased region" description="Basic residues" evidence="1">
    <location>
        <begin position="1"/>
        <end position="16"/>
    </location>
</feature>
<dbReference type="SUPFAM" id="SSF56112">
    <property type="entry name" value="Protein kinase-like (PK-like)"/>
    <property type="match status" value="1"/>
</dbReference>
<protein>
    <submittedName>
        <fullName evidence="3">Phosphotransferase</fullName>
    </submittedName>
</protein>
<proteinExistence type="predicted"/>
<name>A0ABU2MPH7_9ACTN</name>
<dbReference type="RefSeq" id="WP_311704432.1">
    <property type="nucleotide sequence ID" value="NZ_JAVREL010000005.1"/>
</dbReference>
<dbReference type="EMBL" id="JAVREL010000005">
    <property type="protein sequence ID" value="MDT0343302.1"/>
    <property type="molecule type" value="Genomic_DNA"/>
</dbReference>
<dbReference type="InterPro" id="IPR002575">
    <property type="entry name" value="Aminoglycoside_PTrfase"/>
</dbReference>
<feature type="compositionally biased region" description="Basic residues" evidence="1">
    <location>
        <begin position="24"/>
        <end position="37"/>
    </location>
</feature>
<accession>A0ABU2MPH7</accession>
<feature type="domain" description="Aminoglycoside phosphotransferase" evidence="2">
    <location>
        <begin position="46"/>
        <end position="168"/>
    </location>
</feature>
<dbReference type="Proteomes" id="UP001183246">
    <property type="component" value="Unassembled WGS sequence"/>
</dbReference>
<sequence>MPGHRLARGPAARRRPGPAAPRAGRAHRAAAHGHRPALRLPGGAIPAGADWPTAFTAMMDALLADADRFAVHLPVPAARLRELTGAATPALAEVTVPVLVHFDLWDGNVLLHEGRVSALIDGERMFWGDPLAELTSLNLLGMPDDDPALLAGYGTTTFDDAAHTRMALYRCYLNLIMLIEATPRGYGQDRHAWLDEHVAPALLADVELLEKLR</sequence>
<dbReference type="Pfam" id="PF01636">
    <property type="entry name" value="APH"/>
    <property type="match status" value="1"/>
</dbReference>
<reference evidence="4" key="1">
    <citation type="submission" date="2023-07" db="EMBL/GenBank/DDBJ databases">
        <title>30 novel species of actinomycetes from the DSMZ collection.</title>
        <authorList>
            <person name="Nouioui I."/>
        </authorList>
    </citation>
    <scope>NUCLEOTIDE SEQUENCE [LARGE SCALE GENOMIC DNA]</scope>
    <source>
        <strain evidence="4">DSM 44938</strain>
    </source>
</reference>
<evidence type="ECO:0000259" key="2">
    <source>
        <dbReference type="Pfam" id="PF01636"/>
    </source>
</evidence>
<dbReference type="Gene3D" id="3.90.1200.10">
    <property type="match status" value="1"/>
</dbReference>
<gene>
    <name evidence="3" type="ORF">RM590_11840</name>
</gene>
<evidence type="ECO:0000313" key="3">
    <source>
        <dbReference type="EMBL" id="MDT0343302.1"/>
    </source>
</evidence>
<comment type="caution">
    <text evidence="3">The sequence shown here is derived from an EMBL/GenBank/DDBJ whole genome shotgun (WGS) entry which is preliminary data.</text>
</comment>
<evidence type="ECO:0000313" key="4">
    <source>
        <dbReference type="Proteomes" id="UP001183246"/>
    </source>
</evidence>
<keyword evidence="4" id="KW-1185">Reference proteome</keyword>
<evidence type="ECO:0000256" key="1">
    <source>
        <dbReference type="SAM" id="MobiDB-lite"/>
    </source>
</evidence>
<feature type="region of interest" description="Disordered" evidence="1">
    <location>
        <begin position="1"/>
        <end position="39"/>
    </location>
</feature>